<accession>A0ABQ2K220</accession>
<comment type="caution">
    <text evidence="2">The sequence shown here is derived from an EMBL/GenBank/DDBJ whole genome shotgun (WGS) entry which is preliminary data.</text>
</comment>
<dbReference type="RefSeq" id="WP_189103482.1">
    <property type="nucleotide sequence ID" value="NZ_BMND01000042.1"/>
</dbReference>
<dbReference type="EMBL" id="BMND01000042">
    <property type="protein sequence ID" value="GGN61544.1"/>
    <property type="molecule type" value="Genomic_DNA"/>
</dbReference>
<organism evidence="2 3">
    <name type="scientific">Streptomyces kronopolitis</name>
    <dbReference type="NCBI Taxonomy" id="1612435"/>
    <lineage>
        <taxon>Bacteria</taxon>
        <taxon>Bacillati</taxon>
        <taxon>Actinomycetota</taxon>
        <taxon>Actinomycetes</taxon>
        <taxon>Kitasatosporales</taxon>
        <taxon>Streptomycetaceae</taxon>
        <taxon>Streptomyces</taxon>
    </lineage>
</organism>
<keyword evidence="1" id="KW-0732">Signal</keyword>
<feature type="chain" id="PRO_5045476469" description="Lactococcin 972 family bacteriocin" evidence="1">
    <location>
        <begin position="27"/>
        <end position="111"/>
    </location>
</feature>
<evidence type="ECO:0008006" key="4">
    <source>
        <dbReference type="Google" id="ProtNLM"/>
    </source>
</evidence>
<evidence type="ECO:0000313" key="3">
    <source>
        <dbReference type="Proteomes" id="UP000600080"/>
    </source>
</evidence>
<gene>
    <name evidence="2" type="ORF">GCM10012285_60610</name>
</gene>
<protein>
    <recommendedName>
        <fullName evidence="4">Lactococcin 972 family bacteriocin</fullName>
    </recommendedName>
</protein>
<name>A0ABQ2K220_9ACTN</name>
<proteinExistence type="predicted"/>
<reference evidence="3" key="1">
    <citation type="journal article" date="2019" name="Int. J. Syst. Evol. Microbiol.">
        <title>The Global Catalogue of Microorganisms (GCM) 10K type strain sequencing project: providing services to taxonomists for standard genome sequencing and annotation.</title>
        <authorList>
            <consortium name="The Broad Institute Genomics Platform"/>
            <consortium name="The Broad Institute Genome Sequencing Center for Infectious Disease"/>
            <person name="Wu L."/>
            <person name="Ma J."/>
        </authorList>
    </citation>
    <scope>NUCLEOTIDE SEQUENCE [LARGE SCALE GENOMIC DNA]</scope>
    <source>
        <strain evidence="3">CGMCC 4.7323</strain>
    </source>
</reference>
<feature type="signal peptide" evidence="1">
    <location>
        <begin position="1"/>
        <end position="26"/>
    </location>
</feature>
<keyword evidence="3" id="KW-1185">Reference proteome</keyword>
<dbReference type="GeneID" id="301551737"/>
<sequence length="111" mass="11690">MRTSARRLAAIAIGGAFLVGIAPAQAAQLSASTYGSSGWVNQNHAYAYAKDTKADGDSVYSQYGRENAGDYYLHNKSGSGTTTQSGSGKYIYTLTSCVSLDWQPDTCSSSL</sequence>
<dbReference type="Proteomes" id="UP000600080">
    <property type="component" value="Unassembled WGS sequence"/>
</dbReference>
<evidence type="ECO:0000313" key="2">
    <source>
        <dbReference type="EMBL" id="GGN61544.1"/>
    </source>
</evidence>
<evidence type="ECO:0000256" key="1">
    <source>
        <dbReference type="SAM" id="SignalP"/>
    </source>
</evidence>